<reference evidence="1" key="1">
    <citation type="journal article" date="2022" name="bioRxiv">
        <title>Sequencing and chromosome-scale assembly of the giantPleurodeles waltlgenome.</title>
        <authorList>
            <person name="Brown T."/>
            <person name="Elewa A."/>
            <person name="Iarovenko S."/>
            <person name="Subramanian E."/>
            <person name="Araus A.J."/>
            <person name="Petzold A."/>
            <person name="Susuki M."/>
            <person name="Suzuki K.-i.T."/>
            <person name="Hayashi T."/>
            <person name="Toyoda A."/>
            <person name="Oliveira C."/>
            <person name="Osipova E."/>
            <person name="Leigh N.D."/>
            <person name="Simon A."/>
            <person name="Yun M.H."/>
        </authorList>
    </citation>
    <scope>NUCLEOTIDE SEQUENCE</scope>
    <source>
        <strain evidence="1">20211129_DDA</strain>
        <tissue evidence="1">Liver</tissue>
    </source>
</reference>
<dbReference type="Proteomes" id="UP001066276">
    <property type="component" value="Chromosome 1_2"/>
</dbReference>
<organism evidence="1 2">
    <name type="scientific">Pleurodeles waltl</name>
    <name type="common">Iberian ribbed newt</name>
    <dbReference type="NCBI Taxonomy" id="8319"/>
    <lineage>
        <taxon>Eukaryota</taxon>
        <taxon>Metazoa</taxon>
        <taxon>Chordata</taxon>
        <taxon>Craniata</taxon>
        <taxon>Vertebrata</taxon>
        <taxon>Euteleostomi</taxon>
        <taxon>Amphibia</taxon>
        <taxon>Batrachia</taxon>
        <taxon>Caudata</taxon>
        <taxon>Salamandroidea</taxon>
        <taxon>Salamandridae</taxon>
        <taxon>Pleurodelinae</taxon>
        <taxon>Pleurodeles</taxon>
    </lineage>
</organism>
<gene>
    <name evidence="1" type="ORF">NDU88_002425</name>
</gene>
<evidence type="ECO:0000313" key="1">
    <source>
        <dbReference type="EMBL" id="KAJ1207032.1"/>
    </source>
</evidence>
<comment type="caution">
    <text evidence="1">The sequence shown here is derived from an EMBL/GenBank/DDBJ whole genome shotgun (WGS) entry which is preliminary data.</text>
</comment>
<protein>
    <submittedName>
        <fullName evidence="1">Uncharacterized protein</fullName>
    </submittedName>
</protein>
<keyword evidence="2" id="KW-1185">Reference proteome</keyword>
<accession>A0AAV7W399</accession>
<dbReference type="EMBL" id="JANPWB010000002">
    <property type="protein sequence ID" value="KAJ1207032.1"/>
    <property type="molecule type" value="Genomic_DNA"/>
</dbReference>
<proteinExistence type="predicted"/>
<dbReference type="AlphaFoldDB" id="A0AAV7W399"/>
<evidence type="ECO:0000313" key="2">
    <source>
        <dbReference type="Proteomes" id="UP001066276"/>
    </source>
</evidence>
<sequence length="102" mass="10960">MDGKGIDLVTLPTLKINKLRALGKGREIVLGASAKKDDLEKALKAWDEAGNTQALLGDEITTESGDDDDNNDPFTEWDQESVVSTFVQGMTPCLGVKGDSHL</sequence>
<name>A0AAV7W399_PLEWA</name>